<protein>
    <submittedName>
        <fullName evidence="2">Uncharacterized protein</fullName>
    </submittedName>
</protein>
<organism evidence="2">
    <name type="scientific">bioreactor metagenome</name>
    <dbReference type="NCBI Taxonomy" id="1076179"/>
    <lineage>
        <taxon>unclassified sequences</taxon>
        <taxon>metagenomes</taxon>
        <taxon>ecological metagenomes</taxon>
    </lineage>
</organism>
<feature type="compositionally biased region" description="Low complexity" evidence="1">
    <location>
        <begin position="66"/>
        <end position="76"/>
    </location>
</feature>
<dbReference type="EMBL" id="VSSQ01039216">
    <property type="protein sequence ID" value="MPM92251.1"/>
    <property type="molecule type" value="Genomic_DNA"/>
</dbReference>
<sequence length="89" mass="9864">MDRKALLKDGANFERLGEGFGRDMEWSERAPSLDTRVLLWDHAFLRTGDHTAHNSGEDRSLPAQSEADALYAAYAEDTADAEGDPGKIR</sequence>
<proteinExistence type="predicted"/>
<feature type="compositionally biased region" description="Basic and acidic residues" evidence="1">
    <location>
        <begin position="49"/>
        <end position="60"/>
    </location>
</feature>
<accession>A0A645DSG1</accession>
<name>A0A645DSG1_9ZZZZ</name>
<reference evidence="2" key="1">
    <citation type="submission" date="2019-08" db="EMBL/GenBank/DDBJ databases">
        <authorList>
            <person name="Kucharzyk K."/>
            <person name="Murdoch R.W."/>
            <person name="Higgins S."/>
            <person name="Loffler F."/>
        </authorList>
    </citation>
    <scope>NUCLEOTIDE SEQUENCE</scope>
</reference>
<feature type="region of interest" description="Disordered" evidence="1">
    <location>
        <begin position="49"/>
        <end position="89"/>
    </location>
</feature>
<evidence type="ECO:0000313" key="2">
    <source>
        <dbReference type="EMBL" id="MPM92251.1"/>
    </source>
</evidence>
<dbReference type="AlphaFoldDB" id="A0A645DSG1"/>
<comment type="caution">
    <text evidence="2">The sequence shown here is derived from an EMBL/GenBank/DDBJ whole genome shotgun (WGS) entry which is preliminary data.</text>
</comment>
<evidence type="ECO:0000256" key="1">
    <source>
        <dbReference type="SAM" id="MobiDB-lite"/>
    </source>
</evidence>
<gene>
    <name evidence="2" type="ORF">SDC9_139386</name>
</gene>